<dbReference type="VEuPathDB" id="TrichDB:TVAGG3_0996990"/>
<evidence type="ECO:0000256" key="3">
    <source>
        <dbReference type="SAM" id="MobiDB-lite"/>
    </source>
</evidence>
<reference evidence="5" key="1">
    <citation type="submission" date="2006-10" db="EMBL/GenBank/DDBJ databases">
        <authorList>
            <person name="Amadeo P."/>
            <person name="Zhao Q."/>
            <person name="Wortman J."/>
            <person name="Fraser-Liggett C."/>
            <person name="Carlton J."/>
        </authorList>
    </citation>
    <scope>NUCLEOTIDE SEQUENCE</scope>
    <source>
        <strain evidence="5">G3</strain>
    </source>
</reference>
<dbReference type="AlphaFoldDB" id="A2DGT7"/>
<protein>
    <submittedName>
        <fullName evidence="5">XRP2, putative</fullName>
    </submittedName>
</protein>
<sequence>MGCTSSSAIQEPPKAQPKPAQPKKQINRDMLVVSNKKGEEIRRNTGDIDGNQFQADNLENCQIIINDFVDSITIDQCYNCKFAISAVKGSIFMRDCQECKVTINCGQFRCRNCTDCDFFVHSRTSPVIEASSKLRIGCGTYSYEGVLDHLAKAQIDPYANCFDDVHDFTQNKGNFELVPGQKLNLDIAGEPKYIPFFWPMMPGITPVTKRINESKYFELVQISLDDGVKLVSLKKEGNILVASFDGTESDVSAKLASIL</sequence>
<dbReference type="OMA" id="NCEMVIA"/>
<proteinExistence type="inferred from homology"/>
<dbReference type="InterPro" id="IPR039093">
    <property type="entry name" value="XRP2"/>
</dbReference>
<dbReference type="eggNOG" id="KOG2512">
    <property type="taxonomic scope" value="Eukaryota"/>
</dbReference>
<dbReference type="GO" id="GO:0000166">
    <property type="term" value="F:nucleotide binding"/>
    <property type="evidence" value="ECO:0007669"/>
    <property type="project" value="UniProtKB-KW"/>
</dbReference>
<dbReference type="Gene3D" id="2.160.20.70">
    <property type="match status" value="1"/>
</dbReference>
<dbReference type="RefSeq" id="XP_001581460.1">
    <property type="nucleotide sequence ID" value="XM_001581410.1"/>
</dbReference>
<dbReference type="KEGG" id="tva:5466012"/>
<dbReference type="EMBL" id="DS113198">
    <property type="protein sequence ID" value="EAY20474.1"/>
    <property type="molecule type" value="Genomic_DNA"/>
</dbReference>
<dbReference type="PROSITE" id="PS51329">
    <property type="entry name" value="C_CAP_COFACTOR_C"/>
    <property type="match status" value="1"/>
</dbReference>
<evidence type="ECO:0000313" key="6">
    <source>
        <dbReference type="Proteomes" id="UP000001542"/>
    </source>
</evidence>
<dbReference type="InParanoid" id="A2DGT7"/>
<dbReference type="GO" id="GO:0006892">
    <property type="term" value="P:post-Golgi vesicle-mediated transport"/>
    <property type="evidence" value="ECO:0000318"/>
    <property type="project" value="GO_Central"/>
</dbReference>
<evidence type="ECO:0000256" key="2">
    <source>
        <dbReference type="ARBA" id="ARBA00022741"/>
    </source>
</evidence>
<keyword evidence="6" id="KW-1185">Reference proteome</keyword>
<dbReference type="VEuPathDB" id="TrichDB:TVAG_110870"/>
<dbReference type="GO" id="GO:0005096">
    <property type="term" value="F:GTPase activator activity"/>
    <property type="evidence" value="ECO:0000318"/>
    <property type="project" value="GO_Central"/>
</dbReference>
<dbReference type="PANTHER" id="PTHR15440">
    <property type="entry name" value="XRP2 PROTEIN"/>
    <property type="match status" value="1"/>
</dbReference>
<dbReference type="Proteomes" id="UP000001542">
    <property type="component" value="Unassembled WGS sequence"/>
</dbReference>
<feature type="region of interest" description="Disordered" evidence="3">
    <location>
        <begin position="1"/>
        <end position="26"/>
    </location>
</feature>
<dbReference type="InterPro" id="IPR012945">
    <property type="entry name" value="Tubulin-bd_cofactor_C_dom"/>
</dbReference>
<dbReference type="SUPFAM" id="SSF69340">
    <property type="entry name" value="C-terminal domain of adenylylcyclase associated protein"/>
    <property type="match status" value="1"/>
</dbReference>
<feature type="domain" description="C-CAP/cofactor C-like" evidence="4">
    <location>
        <begin position="19"/>
        <end position="170"/>
    </location>
</feature>
<reference evidence="5" key="2">
    <citation type="journal article" date="2007" name="Science">
        <title>Draft genome sequence of the sexually transmitted pathogen Trichomonas vaginalis.</title>
        <authorList>
            <person name="Carlton J.M."/>
            <person name="Hirt R.P."/>
            <person name="Silva J.C."/>
            <person name="Delcher A.L."/>
            <person name="Schatz M."/>
            <person name="Zhao Q."/>
            <person name="Wortman J.R."/>
            <person name="Bidwell S.L."/>
            <person name="Alsmark U.C.M."/>
            <person name="Besteiro S."/>
            <person name="Sicheritz-Ponten T."/>
            <person name="Noel C.J."/>
            <person name="Dacks J.B."/>
            <person name="Foster P.G."/>
            <person name="Simillion C."/>
            <person name="Van de Peer Y."/>
            <person name="Miranda-Saavedra D."/>
            <person name="Barton G.J."/>
            <person name="Westrop G.D."/>
            <person name="Mueller S."/>
            <person name="Dessi D."/>
            <person name="Fiori P.L."/>
            <person name="Ren Q."/>
            <person name="Paulsen I."/>
            <person name="Zhang H."/>
            <person name="Bastida-Corcuera F.D."/>
            <person name="Simoes-Barbosa A."/>
            <person name="Brown M.T."/>
            <person name="Hayes R.D."/>
            <person name="Mukherjee M."/>
            <person name="Okumura C.Y."/>
            <person name="Schneider R."/>
            <person name="Smith A.J."/>
            <person name="Vanacova S."/>
            <person name="Villalvazo M."/>
            <person name="Haas B.J."/>
            <person name="Pertea M."/>
            <person name="Feldblyum T.V."/>
            <person name="Utterback T.R."/>
            <person name="Shu C.L."/>
            <person name="Osoegawa K."/>
            <person name="de Jong P.J."/>
            <person name="Hrdy I."/>
            <person name="Horvathova L."/>
            <person name="Zubacova Z."/>
            <person name="Dolezal P."/>
            <person name="Malik S.B."/>
            <person name="Logsdon J.M. Jr."/>
            <person name="Henze K."/>
            <person name="Gupta A."/>
            <person name="Wang C.C."/>
            <person name="Dunne R.L."/>
            <person name="Upcroft J.A."/>
            <person name="Upcroft P."/>
            <person name="White O."/>
            <person name="Salzberg S.L."/>
            <person name="Tang P."/>
            <person name="Chiu C.-H."/>
            <person name="Lee Y.-S."/>
            <person name="Embley T.M."/>
            <person name="Coombs G.H."/>
            <person name="Mottram J.C."/>
            <person name="Tachezy J."/>
            <person name="Fraser-Liggett C.M."/>
            <person name="Johnson P.J."/>
        </authorList>
    </citation>
    <scope>NUCLEOTIDE SEQUENCE [LARGE SCALE GENOMIC DNA]</scope>
    <source>
        <strain evidence="5">G3</strain>
    </source>
</reference>
<evidence type="ECO:0000259" key="4">
    <source>
        <dbReference type="PROSITE" id="PS51329"/>
    </source>
</evidence>
<dbReference type="GO" id="GO:0005929">
    <property type="term" value="C:cilium"/>
    <property type="evidence" value="ECO:0000318"/>
    <property type="project" value="GO_Central"/>
</dbReference>
<accession>A2DGT7</accession>
<name>A2DGT7_TRIV3</name>
<dbReference type="STRING" id="5722.A2DGT7"/>
<dbReference type="PANTHER" id="PTHR15440:SF0">
    <property type="entry name" value="PROTEIN XRP2"/>
    <property type="match status" value="1"/>
</dbReference>
<organism evidence="5 6">
    <name type="scientific">Trichomonas vaginalis (strain ATCC PRA-98 / G3)</name>
    <dbReference type="NCBI Taxonomy" id="412133"/>
    <lineage>
        <taxon>Eukaryota</taxon>
        <taxon>Metamonada</taxon>
        <taxon>Parabasalia</taxon>
        <taxon>Trichomonadida</taxon>
        <taxon>Trichomonadidae</taxon>
        <taxon>Trichomonas</taxon>
    </lineage>
</organism>
<dbReference type="Pfam" id="PF07986">
    <property type="entry name" value="TBCC"/>
    <property type="match status" value="1"/>
</dbReference>
<evidence type="ECO:0000313" key="5">
    <source>
        <dbReference type="EMBL" id="EAY20474.1"/>
    </source>
</evidence>
<dbReference type="InterPro" id="IPR006599">
    <property type="entry name" value="CARP_motif"/>
</dbReference>
<dbReference type="InterPro" id="IPR036223">
    <property type="entry name" value="CAP_C_sf"/>
</dbReference>
<dbReference type="InterPro" id="IPR016098">
    <property type="entry name" value="CAP/MinC_C"/>
</dbReference>
<dbReference type="GO" id="GO:1990075">
    <property type="term" value="C:periciliary membrane compartment"/>
    <property type="evidence" value="ECO:0000318"/>
    <property type="project" value="GO_Central"/>
</dbReference>
<dbReference type="SMART" id="SM00673">
    <property type="entry name" value="CARP"/>
    <property type="match status" value="2"/>
</dbReference>
<evidence type="ECO:0000256" key="1">
    <source>
        <dbReference type="ARBA" id="ARBA00008848"/>
    </source>
</evidence>
<dbReference type="SMR" id="A2DGT7"/>
<comment type="similarity">
    <text evidence="1">Belongs to the TBCC family.</text>
</comment>
<keyword evidence="2" id="KW-0547">Nucleotide-binding</keyword>
<dbReference type="OrthoDB" id="194775at2759"/>
<dbReference type="InterPro" id="IPR017901">
    <property type="entry name" value="C-CAP_CF_C-like"/>
</dbReference>
<gene>
    <name evidence="5" type="ORF">TVAG_110870</name>
</gene>